<keyword evidence="1" id="KW-1133">Transmembrane helix</keyword>
<dbReference type="EMBL" id="JABBCP010000001">
    <property type="protein sequence ID" value="NMF55089.1"/>
    <property type="molecule type" value="Genomic_DNA"/>
</dbReference>
<comment type="caution">
    <text evidence="3">The sequence shown here is derived from an EMBL/GenBank/DDBJ whole genome shotgun (WGS) entry which is preliminary data.</text>
</comment>
<dbReference type="GeneID" id="98652056"/>
<evidence type="ECO:0000313" key="4">
    <source>
        <dbReference type="Proteomes" id="UP000546970"/>
    </source>
</evidence>
<feature type="domain" description="YcxB-like C-terminal" evidence="2">
    <location>
        <begin position="102"/>
        <end position="161"/>
    </location>
</feature>
<dbReference type="Proteomes" id="UP000546970">
    <property type="component" value="Unassembled WGS sequence"/>
</dbReference>
<proteinExistence type="predicted"/>
<feature type="transmembrane region" description="Helical" evidence="1">
    <location>
        <begin position="35"/>
        <end position="54"/>
    </location>
</feature>
<evidence type="ECO:0000256" key="1">
    <source>
        <dbReference type="SAM" id="Phobius"/>
    </source>
</evidence>
<protein>
    <submittedName>
        <fullName evidence="3">YcxB family protein</fullName>
    </submittedName>
</protein>
<organism evidence="3 4">
    <name type="scientific">Collinsella acetigenes</name>
    <dbReference type="NCBI Taxonomy" id="2713419"/>
    <lineage>
        <taxon>Bacteria</taxon>
        <taxon>Bacillati</taxon>
        <taxon>Actinomycetota</taxon>
        <taxon>Coriobacteriia</taxon>
        <taxon>Coriobacteriales</taxon>
        <taxon>Coriobacteriaceae</taxon>
        <taxon>Collinsella</taxon>
    </lineage>
</organism>
<dbReference type="Pfam" id="PF14317">
    <property type="entry name" value="YcxB"/>
    <property type="match status" value="1"/>
</dbReference>
<accession>A0A7X9UAS5</accession>
<keyword evidence="4" id="KW-1185">Reference proteome</keyword>
<dbReference type="InterPro" id="IPR025588">
    <property type="entry name" value="YcxB-like_C"/>
</dbReference>
<keyword evidence="1" id="KW-0472">Membrane</keyword>
<dbReference type="RefSeq" id="WP_075844494.1">
    <property type="nucleotide sequence ID" value="NZ_JABBCP010000001.1"/>
</dbReference>
<evidence type="ECO:0000313" key="3">
    <source>
        <dbReference type="EMBL" id="NMF55089.1"/>
    </source>
</evidence>
<evidence type="ECO:0000259" key="2">
    <source>
        <dbReference type="Pfam" id="PF14317"/>
    </source>
</evidence>
<feature type="transmembrane region" description="Helical" evidence="1">
    <location>
        <begin position="60"/>
        <end position="80"/>
    </location>
</feature>
<gene>
    <name evidence="3" type="ORF">HF320_01900</name>
</gene>
<reference evidence="3 4" key="1">
    <citation type="submission" date="2020-04" db="EMBL/GenBank/DDBJ databases">
        <title>Collinsella sp. KGMB02528 nov., an anaerobic actinobacterium isolated from human feces.</title>
        <authorList>
            <person name="Han K.-I."/>
            <person name="Eom M.K."/>
            <person name="Kim J.-S."/>
            <person name="Lee K.C."/>
            <person name="Suh M.K."/>
            <person name="Park S.-H."/>
            <person name="Lee J.H."/>
            <person name="Kang S.W."/>
            <person name="Park J.-E."/>
            <person name="Oh B.S."/>
            <person name="Yu S.Y."/>
            <person name="Choi S.-H."/>
            <person name="Lee D.H."/>
            <person name="Yoon H."/>
            <person name="Kim B.-Y."/>
            <person name="Lee J.H."/>
            <person name="Lee J.-S."/>
        </authorList>
    </citation>
    <scope>NUCLEOTIDE SEQUENCE [LARGE SCALE GENOMIC DNA]</scope>
    <source>
        <strain evidence="3 4">KGMB02528</strain>
    </source>
</reference>
<keyword evidence="1" id="KW-0812">Transmembrane</keyword>
<sequence length="182" mass="20510">MAASPTYTYTFKVEPQMFRRALYFNTFGKQRIQSVIIAAMAVMGVGMLLANLVFHVEMTSVMQLCYIVIIAAVPLLLFSCEHSYRDYKKSPLADAVRSVSINEDWLKFKVAGGADSEKIEWRQVSAVFELAEFFIIYRDANLMVLLPKSAVAADELPKIRAVMRHNLGRGFHLRRIGQVAAA</sequence>
<name>A0A7X9UAS5_9ACTN</name>
<dbReference type="AlphaFoldDB" id="A0A7X9UAS5"/>